<dbReference type="AlphaFoldDB" id="A0A3N1M7P5"/>
<reference evidence="3 4" key="1">
    <citation type="submission" date="2018-11" db="EMBL/GenBank/DDBJ databases">
        <title>Genomic Encyclopedia of Type Strains, Phase IV (KMG-IV): sequencing the most valuable type-strain genomes for metagenomic binning, comparative biology and taxonomic classification.</title>
        <authorList>
            <person name="Goeker M."/>
        </authorList>
    </citation>
    <scope>NUCLEOTIDE SEQUENCE [LARGE SCALE GENOMIC DNA]</scope>
    <source>
        <strain evidence="3 4">DSM 5900</strain>
    </source>
</reference>
<proteinExistence type="predicted"/>
<name>A0A3N1M7P5_9PROT</name>
<sequence>MPLVLRHLMPLIVIGTLFVISLVFTLVLLSALGLLFARKRDRLARGPVIEGNAAVIPDEPALREETPGAGQPPRAAGNGH</sequence>
<feature type="region of interest" description="Disordered" evidence="1">
    <location>
        <begin position="60"/>
        <end position="80"/>
    </location>
</feature>
<protein>
    <submittedName>
        <fullName evidence="3">Uncharacterized protein</fullName>
    </submittedName>
</protein>
<keyword evidence="4" id="KW-1185">Reference proteome</keyword>
<gene>
    <name evidence="3" type="ORF">EDC65_1528</name>
</gene>
<evidence type="ECO:0000313" key="4">
    <source>
        <dbReference type="Proteomes" id="UP000278222"/>
    </source>
</evidence>
<accession>A0A3N1M7P5</accession>
<dbReference type="EMBL" id="RJKX01000013">
    <property type="protein sequence ID" value="ROP99742.1"/>
    <property type="molecule type" value="Genomic_DNA"/>
</dbReference>
<organism evidence="3 4">
    <name type="scientific">Stella humosa</name>
    <dbReference type="NCBI Taxonomy" id="94"/>
    <lineage>
        <taxon>Bacteria</taxon>
        <taxon>Pseudomonadati</taxon>
        <taxon>Pseudomonadota</taxon>
        <taxon>Alphaproteobacteria</taxon>
        <taxon>Rhodospirillales</taxon>
        <taxon>Stellaceae</taxon>
        <taxon>Stella</taxon>
    </lineage>
</organism>
<dbReference type="Proteomes" id="UP000278222">
    <property type="component" value="Unassembled WGS sequence"/>
</dbReference>
<comment type="caution">
    <text evidence="3">The sequence shown here is derived from an EMBL/GenBank/DDBJ whole genome shotgun (WGS) entry which is preliminary data.</text>
</comment>
<feature type="transmembrane region" description="Helical" evidence="2">
    <location>
        <begin position="12"/>
        <end position="37"/>
    </location>
</feature>
<keyword evidence="2" id="KW-1133">Transmembrane helix</keyword>
<keyword evidence="2" id="KW-0812">Transmembrane</keyword>
<dbReference type="RefSeq" id="WP_142235703.1">
    <property type="nucleotide sequence ID" value="NZ_AP019700.1"/>
</dbReference>
<evidence type="ECO:0000256" key="1">
    <source>
        <dbReference type="SAM" id="MobiDB-lite"/>
    </source>
</evidence>
<evidence type="ECO:0000256" key="2">
    <source>
        <dbReference type="SAM" id="Phobius"/>
    </source>
</evidence>
<keyword evidence="2" id="KW-0472">Membrane</keyword>
<evidence type="ECO:0000313" key="3">
    <source>
        <dbReference type="EMBL" id="ROP99742.1"/>
    </source>
</evidence>